<dbReference type="AlphaFoldDB" id="A0A9X2MAS1"/>
<dbReference type="Proteomes" id="UP001140817">
    <property type="component" value="Unassembled WGS sequence"/>
</dbReference>
<protein>
    <submittedName>
        <fullName evidence="1">Uncharacterized protein</fullName>
    </submittedName>
</protein>
<keyword evidence="2" id="KW-1185">Reference proteome</keyword>
<name>A0A9X2MAS1_9FIRM</name>
<proteinExistence type="predicted"/>
<evidence type="ECO:0000313" key="2">
    <source>
        <dbReference type="Proteomes" id="UP001140817"/>
    </source>
</evidence>
<gene>
    <name evidence="1" type="ORF">NSA58_07935</name>
</gene>
<sequence>MIKDTVFNEEVLKEIFDKLISTSNAKTNEELIILRDYAINYISDYFNNNLAPNNAPLDFISCDEVTVEVKDKTTNRIFRRNLDISYIENSNGLKLMGENLKGEPSEIVFLSDTAMNKIIDVTGQGLNQSRCHD</sequence>
<evidence type="ECO:0000313" key="1">
    <source>
        <dbReference type="EMBL" id="MCR1822713.1"/>
    </source>
</evidence>
<accession>A0A9X2MAS1</accession>
<dbReference type="EMBL" id="JANKBY010000074">
    <property type="protein sequence ID" value="MCR1822713.1"/>
    <property type="molecule type" value="Genomic_DNA"/>
</dbReference>
<dbReference type="RefSeq" id="WP_052232862.1">
    <property type="nucleotide sequence ID" value="NZ_JANKBY010000074.1"/>
</dbReference>
<organism evidence="1 2">
    <name type="scientific">Terrisporobacter muris</name>
    <dbReference type="NCBI Taxonomy" id="2963284"/>
    <lineage>
        <taxon>Bacteria</taxon>
        <taxon>Bacillati</taxon>
        <taxon>Bacillota</taxon>
        <taxon>Clostridia</taxon>
        <taxon>Peptostreptococcales</taxon>
        <taxon>Peptostreptococcaceae</taxon>
        <taxon>Terrisporobacter</taxon>
    </lineage>
</organism>
<reference evidence="1" key="1">
    <citation type="submission" date="2022-07" db="EMBL/GenBank/DDBJ databases">
        <title>Enhanced cultured diversity of the mouse gut microbiota enables custom-made synthetic communities.</title>
        <authorList>
            <person name="Afrizal A."/>
        </authorList>
    </citation>
    <scope>NUCLEOTIDE SEQUENCE</scope>
    <source>
        <strain evidence="1">DSM 29186</strain>
    </source>
</reference>
<comment type="caution">
    <text evidence="1">The sequence shown here is derived from an EMBL/GenBank/DDBJ whole genome shotgun (WGS) entry which is preliminary data.</text>
</comment>